<evidence type="ECO:0000256" key="9">
    <source>
        <dbReference type="RuleBase" id="RU004208"/>
    </source>
</evidence>
<dbReference type="InterPro" id="IPR051063">
    <property type="entry name" value="PDI"/>
</dbReference>
<keyword evidence="7 12" id="KW-0413">Isomerase</keyword>
<dbReference type="CDD" id="cd00238">
    <property type="entry name" value="ERp29c"/>
    <property type="match status" value="1"/>
</dbReference>
<dbReference type="PRINTS" id="PR00421">
    <property type="entry name" value="THIOREDOXIN"/>
</dbReference>
<evidence type="ECO:0000256" key="5">
    <source>
        <dbReference type="ARBA" id="ARBA00022737"/>
    </source>
</evidence>
<evidence type="ECO:0000313" key="12">
    <source>
        <dbReference type="EMBL" id="EXJ84477.1"/>
    </source>
</evidence>
<dbReference type="NCBIfam" id="TIGR01126">
    <property type="entry name" value="pdi_dom"/>
    <property type="match status" value="2"/>
</dbReference>
<dbReference type="InterPro" id="IPR013766">
    <property type="entry name" value="Thioredoxin_domain"/>
</dbReference>
<dbReference type="eggNOG" id="KOG0191">
    <property type="taxonomic scope" value="Eukaryota"/>
</dbReference>
<evidence type="ECO:0000256" key="6">
    <source>
        <dbReference type="ARBA" id="ARBA00023157"/>
    </source>
</evidence>
<accession>W9XV97</accession>
<feature type="domain" description="Thioredoxin" evidence="11">
    <location>
        <begin position="9"/>
        <end position="133"/>
    </location>
</feature>
<dbReference type="SUPFAM" id="SSF47933">
    <property type="entry name" value="ERP29 C domain-like"/>
    <property type="match status" value="1"/>
</dbReference>
<dbReference type="GeneID" id="19169262"/>
<dbReference type="InterPro" id="IPR017937">
    <property type="entry name" value="Thioredoxin_CS"/>
</dbReference>
<evidence type="ECO:0000256" key="3">
    <source>
        <dbReference type="ARBA" id="ARBA00012723"/>
    </source>
</evidence>
<evidence type="ECO:0000256" key="8">
    <source>
        <dbReference type="ARBA" id="ARBA00023284"/>
    </source>
</evidence>
<evidence type="ECO:0000259" key="11">
    <source>
        <dbReference type="PROSITE" id="PS51352"/>
    </source>
</evidence>
<comment type="caution">
    <text evidence="12">The sequence shown here is derived from an EMBL/GenBank/DDBJ whole genome shotgun (WGS) entry which is preliminary data.</text>
</comment>
<dbReference type="OrthoDB" id="10264505at2759"/>
<comment type="catalytic activity">
    <reaction evidence="1">
        <text>Catalyzes the rearrangement of -S-S- bonds in proteins.</text>
        <dbReference type="EC" id="5.3.4.1"/>
    </reaction>
</comment>
<dbReference type="InterPro" id="IPR011679">
    <property type="entry name" value="ERp29_C"/>
</dbReference>
<keyword evidence="8" id="KW-0676">Redox-active center</keyword>
<name>W9XV97_9EURO</name>
<evidence type="ECO:0000313" key="13">
    <source>
        <dbReference type="Proteomes" id="UP000019478"/>
    </source>
</evidence>
<evidence type="ECO:0000256" key="7">
    <source>
        <dbReference type="ARBA" id="ARBA00023235"/>
    </source>
</evidence>
<evidence type="ECO:0000256" key="10">
    <source>
        <dbReference type="SAM" id="SignalP"/>
    </source>
</evidence>
<dbReference type="Proteomes" id="UP000019478">
    <property type="component" value="Unassembled WGS sequence"/>
</dbReference>
<dbReference type="GO" id="GO:0006457">
    <property type="term" value="P:protein folding"/>
    <property type="evidence" value="ECO:0007669"/>
    <property type="project" value="TreeGrafter"/>
</dbReference>
<dbReference type="AlphaFoldDB" id="W9XV97"/>
<dbReference type="InterPro" id="IPR036249">
    <property type="entry name" value="Thioredoxin-like_sf"/>
</dbReference>
<dbReference type="InterPro" id="IPR036356">
    <property type="entry name" value="ERp29_C_sf"/>
</dbReference>
<dbReference type="Pfam" id="PF00085">
    <property type="entry name" value="Thioredoxin"/>
    <property type="match status" value="2"/>
</dbReference>
<protein>
    <recommendedName>
        <fullName evidence="3">protein disulfide-isomerase</fullName>
        <ecNumber evidence="3">5.3.4.1</ecNumber>
    </recommendedName>
</protein>
<feature type="signal peptide" evidence="10">
    <location>
        <begin position="1"/>
        <end position="20"/>
    </location>
</feature>
<keyword evidence="5" id="KW-0677">Repeat</keyword>
<keyword evidence="4 10" id="KW-0732">Signal</keyword>
<dbReference type="PANTHER" id="PTHR45672:SF11">
    <property type="entry name" value="PROTEIN DISULFIDE-ISOMERASE C17H9.14C"/>
    <property type="match status" value="1"/>
</dbReference>
<keyword evidence="6" id="KW-1015">Disulfide bond</keyword>
<feature type="chain" id="PRO_5004932268" description="protein disulfide-isomerase" evidence="10">
    <location>
        <begin position="21"/>
        <end position="369"/>
    </location>
</feature>
<gene>
    <name evidence="12" type="ORF">A1O3_05145</name>
</gene>
<dbReference type="HOGENOM" id="CLU_038617_1_1_1"/>
<keyword evidence="13" id="KW-1185">Reference proteome</keyword>
<dbReference type="RefSeq" id="XP_007733462.1">
    <property type="nucleotide sequence ID" value="XM_007735272.1"/>
</dbReference>
<dbReference type="GO" id="GO:0003756">
    <property type="term" value="F:protein disulfide isomerase activity"/>
    <property type="evidence" value="ECO:0007669"/>
    <property type="project" value="UniProtKB-EC"/>
</dbReference>
<dbReference type="Pfam" id="PF07749">
    <property type="entry name" value="ERp29"/>
    <property type="match status" value="1"/>
</dbReference>
<dbReference type="CDD" id="cd02998">
    <property type="entry name" value="PDI_a_ERp38"/>
    <property type="match status" value="2"/>
</dbReference>
<dbReference type="GO" id="GO:0005783">
    <property type="term" value="C:endoplasmic reticulum"/>
    <property type="evidence" value="ECO:0007669"/>
    <property type="project" value="InterPro"/>
</dbReference>
<feature type="domain" description="Thioredoxin" evidence="11">
    <location>
        <begin position="136"/>
        <end position="254"/>
    </location>
</feature>
<dbReference type="SUPFAM" id="SSF52833">
    <property type="entry name" value="Thioredoxin-like"/>
    <property type="match status" value="2"/>
</dbReference>
<proteinExistence type="inferred from homology"/>
<dbReference type="EMBL" id="AMGY01000004">
    <property type="protein sequence ID" value="EXJ84477.1"/>
    <property type="molecule type" value="Genomic_DNA"/>
</dbReference>
<dbReference type="PANTHER" id="PTHR45672">
    <property type="entry name" value="PROTEIN DISULFIDE-ISOMERASE C17H9.14C-RELATED"/>
    <property type="match status" value="1"/>
</dbReference>
<dbReference type="PROSITE" id="PS00194">
    <property type="entry name" value="THIOREDOXIN_1"/>
    <property type="match status" value="2"/>
</dbReference>
<dbReference type="PROSITE" id="PS51352">
    <property type="entry name" value="THIOREDOXIN_2"/>
    <property type="match status" value="2"/>
</dbReference>
<comment type="similarity">
    <text evidence="2 9">Belongs to the protein disulfide isomerase family.</text>
</comment>
<dbReference type="Gene3D" id="3.40.30.10">
    <property type="entry name" value="Glutaredoxin"/>
    <property type="match status" value="2"/>
</dbReference>
<reference evidence="12 13" key="1">
    <citation type="submission" date="2013-03" db="EMBL/GenBank/DDBJ databases">
        <title>The Genome Sequence of Capronia epimyces CBS 606.96.</title>
        <authorList>
            <consortium name="The Broad Institute Genomics Platform"/>
            <person name="Cuomo C."/>
            <person name="de Hoog S."/>
            <person name="Gorbushina A."/>
            <person name="Walker B."/>
            <person name="Young S.K."/>
            <person name="Zeng Q."/>
            <person name="Gargeya S."/>
            <person name="Fitzgerald M."/>
            <person name="Haas B."/>
            <person name="Abouelleil A."/>
            <person name="Allen A.W."/>
            <person name="Alvarado L."/>
            <person name="Arachchi H.M."/>
            <person name="Berlin A.M."/>
            <person name="Chapman S.B."/>
            <person name="Gainer-Dewar J."/>
            <person name="Goldberg J."/>
            <person name="Griggs A."/>
            <person name="Gujja S."/>
            <person name="Hansen M."/>
            <person name="Howarth C."/>
            <person name="Imamovic A."/>
            <person name="Ireland A."/>
            <person name="Larimer J."/>
            <person name="McCowan C."/>
            <person name="Murphy C."/>
            <person name="Pearson M."/>
            <person name="Poon T.W."/>
            <person name="Priest M."/>
            <person name="Roberts A."/>
            <person name="Saif S."/>
            <person name="Shea T."/>
            <person name="Sisk P."/>
            <person name="Sykes S."/>
            <person name="Wortman J."/>
            <person name="Nusbaum C."/>
            <person name="Birren B."/>
        </authorList>
    </citation>
    <scope>NUCLEOTIDE SEQUENCE [LARGE SCALE GENOMIC DNA]</scope>
    <source>
        <strain evidence="12 13">CBS 606.96</strain>
    </source>
</reference>
<evidence type="ECO:0000256" key="4">
    <source>
        <dbReference type="ARBA" id="ARBA00022729"/>
    </source>
</evidence>
<dbReference type="Gene3D" id="1.20.1150.12">
    <property type="entry name" value="Endoplasmic reticulum resident protein 29, C-terminal domain"/>
    <property type="match status" value="1"/>
</dbReference>
<dbReference type="InterPro" id="IPR005788">
    <property type="entry name" value="PDI_thioredoxin-like_dom"/>
</dbReference>
<dbReference type="STRING" id="1182542.W9XV97"/>
<organism evidence="12 13">
    <name type="scientific">Capronia epimyces CBS 606.96</name>
    <dbReference type="NCBI Taxonomy" id="1182542"/>
    <lineage>
        <taxon>Eukaryota</taxon>
        <taxon>Fungi</taxon>
        <taxon>Dikarya</taxon>
        <taxon>Ascomycota</taxon>
        <taxon>Pezizomycotina</taxon>
        <taxon>Eurotiomycetes</taxon>
        <taxon>Chaetothyriomycetidae</taxon>
        <taxon>Chaetothyriales</taxon>
        <taxon>Herpotrichiellaceae</taxon>
        <taxon>Capronia</taxon>
    </lineage>
</organism>
<evidence type="ECO:0000256" key="2">
    <source>
        <dbReference type="ARBA" id="ARBA00006347"/>
    </source>
</evidence>
<evidence type="ECO:0000256" key="1">
    <source>
        <dbReference type="ARBA" id="ARBA00001182"/>
    </source>
</evidence>
<dbReference type="FunFam" id="3.40.30.10:FF:000032">
    <property type="entry name" value="Protein disulfide-isomerase A6 homolog"/>
    <property type="match status" value="1"/>
</dbReference>
<dbReference type="EC" id="5.3.4.1" evidence="3"/>
<sequence length="369" mass="39938">MVQLRSFLSVAALALPLVAAASDVVNLIPSNFDKVVFESNKPALVEFFAPWCGHCKNLAPTYEELASAFAASGNKVTVANVDADKHKELGKRFGVQGFPTLKWFDGKPGSEPEDYNGGRDLESLTKFIIDKTGVKVKGPKKAPSHVEILTDTTFKEEVGGDKDVLVAFTAPWCGHCKSLAPIWEKLADDFASESNVLIAKVDAEAENSKATARAQEVTGYPTIKFFPKGSTEPEQYSGPRSEEALVDFVNTKAGTYRLPGGGLSSKAGTVEAVDTLLAKYITAGGIKDVEKATVEIKKAVKGVKDKSVDYYLRALSKLGENPDYARKEQTRLAGLLKKGGLAPEKIDDFQRRSNVLAKFLVQDDSKSEL</sequence>